<dbReference type="AlphaFoldDB" id="A0A4R3MLT0"/>
<feature type="transmembrane region" description="Helical" evidence="6">
    <location>
        <begin position="138"/>
        <end position="161"/>
    </location>
</feature>
<dbReference type="GO" id="GO:0017004">
    <property type="term" value="P:cytochrome complex assembly"/>
    <property type="evidence" value="ECO:0007669"/>
    <property type="project" value="InterPro"/>
</dbReference>
<proteinExistence type="inferred from homology"/>
<evidence type="ECO:0000256" key="1">
    <source>
        <dbReference type="ARBA" id="ARBA00004141"/>
    </source>
</evidence>
<keyword evidence="9" id="KW-1185">Reference proteome</keyword>
<evidence type="ECO:0000256" key="3">
    <source>
        <dbReference type="ARBA" id="ARBA00022692"/>
    </source>
</evidence>
<keyword evidence="3 6" id="KW-0812">Transmembrane</keyword>
<dbReference type="PANTHER" id="PTHR31272:SF9">
    <property type="entry name" value="BLL1027 PROTEIN"/>
    <property type="match status" value="1"/>
</dbReference>
<protein>
    <submittedName>
        <fullName evidence="8">Cytochrome c-type biogenesis protein</fullName>
    </submittedName>
</protein>
<feature type="domain" description="Cytochrome C biogenesis protein transmembrane" evidence="7">
    <location>
        <begin position="19"/>
        <end position="219"/>
    </location>
</feature>
<feature type="transmembrane region" description="Helical" evidence="6">
    <location>
        <begin position="167"/>
        <end position="193"/>
    </location>
</feature>
<evidence type="ECO:0000259" key="7">
    <source>
        <dbReference type="Pfam" id="PF02683"/>
    </source>
</evidence>
<name>A0A4R3MLT0_9FIRM</name>
<organism evidence="8 9">
    <name type="scientific">Natranaerovirga pectinivora</name>
    <dbReference type="NCBI Taxonomy" id="682400"/>
    <lineage>
        <taxon>Bacteria</taxon>
        <taxon>Bacillati</taxon>
        <taxon>Bacillota</taxon>
        <taxon>Clostridia</taxon>
        <taxon>Lachnospirales</taxon>
        <taxon>Natranaerovirgaceae</taxon>
        <taxon>Natranaerovirga</taxon>
    </lineage>
</organism>
<dbReference type="GO" id="GO:0016020">
    <property type="term" value="C:membrane"/>
    <property type="evidence" value="ECO:0007669"/>
    <property type="project" value="UniProtKB-SubCell"/>
</dbReference>
<evidence type="ECO:0000256" key="2">
    <source>
        <dbReference type="ARBA" id="ARBA00006143"/>
    </source>
</evidence>
<evidence type="ECO:0000313" key="9">
    <source>
        <dbReference type="Proteomes" id="UP000294902"/>
    </source>
</evidence>
<evidence type="ECO:0000256" key="6">
    <source>
        <dbReference type="SAM" id="Phobius"/>
    </source>
</evidence>
<evidence type="ECO:0000313" key="8">
    <source>
        <dbReference type="EMBL" id="TCT15656.1"/>
    </source>
</evidence>
<dbReference type="Proteomes" id="UP000294902">
    <property type="component" value="Unassembled WGS sequence"/>
</dbReference>
<feature type="transmembrane region" description="Helical" evidence="6">
    <location>
        <begin position="91"/>
        <end position="109"/>
    </location>
</feature>
<dbReference type="PANTHER" id="PTHR31272">
    <property type="entry name" value="CYTOCHROME C-TYPE BIOGENESIS PROTEIN HI_1454-RELATED"/>
    <property type="match status" value="1"/>
</dbReference>
<accession>A0A4R3MLT0</accession>
<dbReference type="OrthoDB" id="9809733at2"/>
<comment type="subcellular location">
    <subcellularLocation>
        <location evidence="1">Membrane</location>
        <topology evidence="1">Multi-pass membrane protein</topology>
    </subcellularLocation>
</comment>
<dbReference type="RefSeq" id="WP_132251524.1">
    <property type="nucleotide sequence ID" value="NZ_SMAL01000003.1"/>
</dbReference>
<comment type="similarity">
    <text evidence="2">Belongs to the DsbD family.</text>
</comment>
<gene>
    <name evidence="8" type="ORF">EDC18_103365</name>
</gene>
<dbReference type="InterPro" id="IPR051790">
    <property type="entry name" value="Cytochrome_c-biogenesis_DsbD"/>
</dbReference>
<feature type="transmembrane region" description="Helical" evidence="6">
    <location>
        <begin position="205"/>
        <end position="224"/>
    </location>
</feature>
<dbReference type="Pfam" id="PF02683">
    <property type="entry name" value="DsbD_TM"/>
    <property type="match status" value="1"/>
</dbReference>
<reference evidence="8 9" key="1">
    <citation type="submission" date="2019-03" db="EMBL/GenBank/DDBJ databases">
        <title>Genomic Encyclopedia of Type Strains, Phase IV (KMG-IV): sequencing the most valuable type-strain genomes for metagenomic binning, comparative biology and taxonomic classification.</title>
        <authorList>
            <person name="Goeker M."/>
        </authorList>
    </citation>
    <scope>NUCLEOTIDE SEQUENCE [LARGE SCALE GENOMIC DNA]</scope>
    <source>
        <strain evidence="8 9">DSM 24629</strain>
    </source>
</reference>
<keyword evidence="4 6" id="KW-1133">Transmembrane helix</keyword>
<evidence type="ECO:0000256" key="4">
    <source>
        <dbReference type="ARBA" id="ARBA00022989"/>
    </source>
</evidence>
<evidence type="ECO:0000256" key="5">
    <source>
        <dbReference type="ARBA" id="ARBA00023136"/>
    </source>
</evidence>
<feature type="transmembrane region" description="Helical" evidence="6">
    <location>
        <begin position="17"/>
        <end position="40"/>
    </location>
</feature>
<dbReference type="InterPro" id="IPR003834">
    <property type="entry name" value="Cyt_c_assmbl_TM_dom"/>
</dbReference>
<comment type="caution">
    <text evidence="8">The sequence shown here is derived from an EMBL/GenBank/DDBJ whole genome shotgun (WGS) entry which is preliminary data.</text>
</comment>
<feature type="transmembrane region" description="Helical" evidence="6">
    <location>
        <begin position="60"/>
        <end position="85"/>
    </location>
</feature>
<sequence length="234" mass="25903">MNEYMHVLQDLILRDSIIVYIVVFVIGFIVSLNPHMLGMVPLYVGHMVDDCNGGKKWRNLIAFSLSFSVILTLLGIGVSIVGMSLHAIMTISYYVAGIIYLYMGARLLGFKLSSVIPIKVVVISTKAKKSKNKLLSNILLPLITTPCSIPFIISLLTLVMIRGSVLYGAIILFLFGLGHSLIFILFGAFSTFFISFGEKYKYNKLVFKILGIVLIILGIVFLSLNQNPDIHSGH</sequence>
<dbReference type="EMBL" id="SMAL01000003">
    <property type="protein sequence ID" value="TCT15656.1"/>
    <property type="molecule type" value="Genomic_DNA"/>
</dbReference>
<keyword evidence="5 6" id="KW-0472">Membrane</keyword>